<protein>
    <submittedName>
        <fullName evidence="5">Ankyrin repeats (3 copies) domain-containing protein</fullName>
    </submittedName>
</protein>
<keyword evidence="6" id="KW-1185">Reference proteome</keyword>
<dbReference type="GO" id="GO:0005634">
    <property type="term" value="C:nucleus"/>
    <property type="evidence" value="ECO:0007669"/>
    <property type="project" value="TreeGrafter"/>
</dbReference>
<evidence type="ECO:0000256" key="4">
    <source>
        <dbReference type="SAM" id="MobiDB-lite"/>
    </source>
</evidence>
<organism evidence="5 6">
    <name type="scientific">Cordyceps javanica</name>
    <dbReference type="NCBI Taxonomy" id="43265"/>
    <lineage>
        <taxon>Eukaryota</taxon>
        <taxon>Fungi</taxon>
        <taxon>Dikarya</taxon>
        <taxon>Ascomycota</taxon>
        <taxon>Pezizomycotina</taxon>
        <taxon>Sordariomycetes</taxon>
        <taxon>Hypocreomycetidae</taxon>
        <taxon>Hypocreales</taxon>
        <taxon>Cordycipitaceae</taxon>
        <taxon>Cordyceps</taxon>
    </lineage>
</organism>
<feature type="compositionally biased region" description="Low complexity" evidence="4">
    <location>
        <begin position="764"/>
        <end position="777"/>
    </location>
</feature>
<feature type="repeat" description="ANK" evidence="3">
    <location>
        <begin position="586"/>
        <end position="615"/>
    </location>
</feature>
<evidence type="ECO:0000256" key="2">
    <source>
        <dbReference type="ARBA" id="ARBA00023043"/>
    </source>
</evidence>
<proteinExistence type="predicted"/>
<keyword evidence="1" id="KW-0677">Repeat</keyword>
<feature type="compositionally biased region" description="Polar residues" evidence="4">
    <location>
        <begin position="277"/>
        <end position="290"/>
    </location>
</feature>
<dbReference type="STRING" id="43265.A0A545UUP7"/>
<feature type="region of interest" description="Disordered" evidence="4">
    <location>
        <begin position="712"/>
        <end position="743"/>
    </location>
</feature>
<accession>A0A545UUP7</accession>
<dbReference type="SUPFAM" id="SSF48403">
    <property type="entry name" value="Ankyrin repeat"/>
    <property type="match status" value="1"/>
</dbReference>
<dbReference type="Gene3D" id="1.25.40.20">
    <property type="entry name" value="Ankyrin repeat-containing domain"/>
    <property type="match status" value="1"/>
</dbReference>
<dbReference type="PROSITE" id="PS50297">
    <property type="entry name" value="ANK_REP_REGION"/>
    <property type="match status" value="1"/>
</dbReference>
<dbReference type="GO" id="GO:0045944">
    <property type="term" value="P:positive regulation of transcription by RNA polymerase II"/>
    <property type="evidence" value="ECO:0007669"/>
    <property type="project" value="TreeGrafter"/>
</dbReference>
<gene>
    <name evidence="5" type="ORF">IF1G_07765</name>
</gene>
<evidence type="ECO:0000313" key="5">
    <source>
        <dbReference type="EMBL" id="TQV93187.1"/>
    </source>
</evidence>
<comment type="caution">
    <text evidence="5">The sequence shown here is derived from an EMBL/GenBank/DDBJ whole genome shotgun (WGS) entry which is preliminary data.</text>
</comment>
<feature type="region of interest" description="Disordered" evidence="4">
    <location>
        <begin position="277"/>
        <end position="296"/>
    </location>
</feature>
<keyword evidence="2 3" id="KW-0040">ANK repeat</keyword>
<dbReference type="InterPro" id="IPR050663">
    <property type="entry name" value="Ankyrin-SOCS_Box"/>
</dbReference>
<name>A0A545UUP7_9HYPO</name>
<dbReference type="PANTHER" id="PTHR24193:SF121">
    <property type="entry name" value="ADA2A-CONTAINING COMPLEX COMPONENT 3, ISOFORM D"/>
    <property type="match status" value="1"/>
</dbReference>
<dbReference type="PROSITE" id="PS50088">
    <property type="entry name" value="ANK_REPEAT"/>
    <property type="match status" value="2"/>
</dbReference>
<feature type="region of interest" description="Disordered" evidence="4">
    <location>
        <begin position="760"/>
        <end position="792"/>
    </location>
</feature>
<sequence>MPTSDAGLHQSSHQTWHSVVLACVLQAPRAATKVAGDYLSPACFGEIARTAKSFGIVIWHLWHVTGTVAEEWSREGGILERIREVLDATAHELRPPTSISNTNSPHYGLKCFLFGIDINHAGPCVAIVSECQYVRDAAKRIISNHGVLEEMDFGFLRLDTALNLCMGAKDGNEEMLTAGQGDNFSSQGRPKREDYDKFLVTTLFGTEFQTAVGLEIAIQPEQFQRAARLGGLLNIDNTMYGITAAHVFHDDLPEESTNLSFRLDEADEPAFLTEQQFEAQESETSGSVHTESAPAPVMTGPSSNIYQSAMHPPSSEALNFSLDKPIVGHLTELSRPELDYALLEIDAMRSKYDSNLFSVYTSGELTTVVPKRWSRNLPALGSAVIVKSGSSARFDACTLCSPALLRIPYSSRLSKVWTLSGIETRKGISGSWAFSWPGVAWLGMVVAGCPALKTAYIIPAPDLVHDIAGRASRRTRLLPVGKHDAYRVAIITGNAVDVAQFARSGPHGDPFYDKTETPVCRSVRMGNDSAVRSLITRGANVNIGETVTTTTPVFLASEHQHIEVLKVLLENYGGLITQDRHQLIVTPLYLAVETENLSMAELLLASGANVNLGKSVLDTSAVFLAAERQHVEMLKLLLPWGGEAYTGQRERSQTPLWLAIANNNVAMTSCLLNHGARLDGIFVSRHTSAASAAAIAGSAEVLQILEAAEADSPHRVPEKSESAEEILFPFSSSGERMAREESEITDLIKKRRDLDAQKAKFDDAAAGTGTSAESSATNKGKDKEHEQGSGHG</sequence>
<dbReference type="AlphaFoldDB" id="A0A545UUP7"/>
<feature type="compositionally biased region" description="Basic and acidic residues" evidence="4">
    <location>
        <begin position="712"/>
        <end position="722"/>
    </location>
</feature>
<dbReference type="InterPro" id="IPR002110">
    <property type="entry name" value="Ankyrin_rpt"/>
</dbReference>
<dbReference type="GO" id="GO:0000976">
    <property type="term" value="F:transcription cis-regulatory region binding"/>
    <property type="evidence" value="ECO:0007669"/>
    <property type="project" value="TreeGrafter"/>
</dbReference>
<reference evidence="5 6" key="1">
    <citation type="journal article" date="2019" name="Appl. Microbiol. Biotechnol.">
        <title>Genome sequence of Isaria javanica and comparative genome analysis insights into family S53 peptidase evolution in fungal entomopathogens.</title>
        <authorList>
            <person name="Lin R."/>
            <person name="Zhang X."/>
            <person name="Xin B."/>
            <person name="Zou M."/>
            <person name="Gao Y."/>
            <person name="Qin F."/>
            <person name="Hu Q."/>
            <person name="Xie B."/>
            <person name="Cheng X."/>
        </authorList>
    </citation>
    <scope>NUCLEOTIDE SEQUENCE [LARGE SCALE GENOMIC DNA]</scope>
    <source>
        <strain evidence="5 6">IJ1G</strain>
    </source>
</reference>
<evidence type="ECO:0000313" key="6">
    <source>
        <dbReference type="Proteomes" id="UP000315783"/>
    </source>
</evidence>
<dbReference type="SMART" id="SM00248">
    <property type="entry name" value="ANK"/>
    <property type="match status" value="5"/>
</dbReference>
<feature type="compositionally biased region" description="Basic and acidic residues" evidence="4">
    <location>
        <begin position="779"/>
        <end position="792"/>
    </location>
</feature>
<feature type="repeat" description="ANK" evidence="3">
    <location>
        <begin position="514"/>
        <end position="546"/>
    </location>
</feature>
<dbReference type="Proteomes" id="UP000315783">
    <property type="component" value="Unassembled WGS sequence"/>
</dbReference>
<evidence type="ECO:0000256" key="3">
    <source>
        <dbReference type="PROSITE-ProRule" id="PRU00023"/>
    </source>
</evidence>
<dbReference type="PANTHER" id="PTHR24193">
    <property type="entry name" value="ANKYRIN REPEAT PROTEIN"/>
    <property type="match status" value="1"/>
</dbReference>
<dbReference type="EMBL" id="SPUK01000012">
    <property type="protein sequence ID" value="TQV93187.1"/>
    <property type="molecule type" value="Genomic_DNA"/>
</dbReference>
<dbReference type="InterPro" id="IPR036770">
    <property type="entry name" value="Ankyrin_rpt-contain_sf"/>
</dbReference>
<dbReference type="Pfam" id="PF12796">
    <property type="entry name" value="Ank_2"/>
    <property type="match status" value="2"/>
</dbReference>
<evidence type="ECO:0000256" key="1">
    <source>
        <dbReference type="ARBA" id="ARBA00022737"/>
    </source>
</evidence>